<keyword evidence="4" id="KW-1185">Reference proteome</keyword>
<evidence type="ECO:0000259" key="2">
    <source>
        <dbReference type="Pfam" id="PF12030"/>
    </source>
</evidence>
<dbReference type="EMBL" id="JAFIRN010000016">
    <property type="protein sequence ID" value="KAG5833330.1"/>
    <property type="molecule type" value="Genomic_DNA"/>
</dbReference>
<name>A0A9D3LLQ3_ANGAN</name>
<dbReference type="InterPro" id="IPR021905">
    <property type="entry name" value="DUF3517"/>
</dbReference>
<accession>A0A9D3LLQ3</accession>
<proteinExistence type="predicted"/>
<feature type="region of interest" description="Disordered" evidence="1">
    <location>
        <begin position="302"/>
        <end position="406"/>
    </location>
</feature>
<gene>
    <name evidence="3" type="ORF">ANANG_G00274790</name>
</gene>
<comment type="caution">
    <text evidence="3">The sequence shown here is derived from an EMBL/GenBank/DDBJ whole genome shotgun (WGS) entry which is preliminary data.</text>
</comment>
<evidence type="ECO:0000313" key="4">
    <source>
        <dbReference type="Proteomes" id="UP001044222"/>
    </source>
</evidence>
<dbReference type="AlphaFoldDB" id="A0A9D3LLQ3"/>
<sequence>MYANLGVPEKTQLLKLSVPATFMLVALDEGPGPPIKYQYAELGKLYAVVSQLVRCCDVSSRMQSSINGNPPLPNPYGDSNLSQPIMPLQQLVAEILFVRTSYVKKIIEDCSNSDETIKLLRFSCWENPQFSSTVLSELLWQVAYSYTYELRPYLDLLLQILLIEDSWQTHRIHNVLKGIPDDRDGLFDTIQRSKNHYQKRAYQCIKCMVALFSNCSVAYQILQSNGDLKRKWTWAVEWLGDELERRPYTGNPQYTYNNWSPPVQSNETSNGYFLERSHSARMTLAKACELCPEECHLTKHEAVSEEDAARKSSSPQRLLPGEGTGQPKHTEPDEQEAPDEHESSPPEDTTLYPHPPATQFPQNNHPHGQPYTGPAAQHMNNPQRPGQRAQENWEGTEEVAPAQTKE</sequence>
<dbReference type="Proteomes" id="UP001044222">
    <property type="component" value="Chromosome 16"/>
</dbReference>
<feature type="compositionally biased region" description="Basic and acidic residues" evidence="1">
    <location>
        <begin position="328"/>
        <end position="344"/>
    </location>
</feature>
<protein>
    <recommendedName>
        <fullName evidence="2">DUF3517 domain-containing protein</fullName>
    </recommendedName>
</protein>
<evidence type="ECO:0000313" key="3">
    <source>
        <dbReference type="EMBL" id="KAG5833330.1"/>
    </source>
</evidence>
<organism evidence="3 4">
    <name type="scientific">Anguilla anguilla</name>
    <name type="common">European freshwater eel</name>
    <name type="synonym">Muraena anguilla</name>
    <dbReference type="NCBI Taxonomy" id="7936"/>
    <lineage>
        <taxon>Eukaryota</taxon>
        <taxon>Metazoa</taxon>
        <taxon>Chordata</taxon>
        <taxon>Craniata</taxon>
        <taxon>Vertebrata</taxon>
        <taxon>Euteleostomi</taxon>
        <taxon>Actinopterygii</taxon>
        <taxon>Neopterygii</taxon>
        <taxon>Teleostei</taxon>
        <taxon>Anguilliformes</taxon>
        <taxon>Anguillidae</taxon>
        <taxon>Anguilla</taxon>
    </lineage>
</organism>
<evidence type="ECO:0000256" key="1">
    <source>
        <dbReference type="SAM" id="MobiDB-lite"/>
    </source>
</evidence>
<reference evidence="3" key="1">
    <citation type="submission" date="2021-01" db="EMBL/GenBank/DDBJ databases">
        <title>A chromosome-scale assembly of European eel, Anguilla anguilla.</title>
        <authorList>
            <person name="Henkel C."/>
            <person name="Jong-Raadsen S.A."/>
            <person name="Dufour S."/>
            <person name="Weltzien F.-A."/>
            <person name="Palstra A.P."/>
            <person name="Pelster B."/>
            <person name="Spaink H.P."/>
            <person name="Van Den Thillart G.E."/>
            <person name="Jansen H."/>
            <person name="Zahm M."/>
            <person name="Klopp C."/>
            <person name="Cedric C."/>
            <person name="Louis A."/>
            <person name="Berthelot C."/>
            <person name="Parey E."/>
            <person name="Roest Crollius H."/>
            <person name="Montfort J."/>
            <person name="Robinson-Rechavi M."/>
            <person name="Bucao C."/>
            <person name="Bouchez O."/>
            <person name="Gislard M."/>
            <person name="Lluch J."/>
            <person name="Milhes M."/>
            <person name="Lampietro C."/>
            <person name="Lopez Roques C."/>
            <person name="Donnadieu C."/>
            <person name="Braasch I."/>
            <person name="Desvignes T."/>
            <person name="Postlethwait J."/>
            <person name="Bobe J."/>
            <person name="Guiguen Y."/>
            <person name="Dirks R."/>
        </authorList>
    </citation>
    <scope>NUCLEOTIDE SEQUENCE</scope>
    <source>
        <strain evidence="3">Tag_6206</strain>
        <tissue evidence="3">Liver</tissue>
    </source>
</reference>
<dbReference type="Pfam" id="PF12030">
    <property type="entry name" value="DUF3517"/>
    <property type="match status" value="1"/>
</dbReference>
<feature type="domain" description="DUF3517" evidence="2">
    <location>
        <begin position="1"/>
        <end position="270"/>
    </location>
</feature>